<evidence type="ECO:0000256" key="3">
    <source>
        <dbReference type="SAM" id="SignalP"/>
    </source>
</evidence>
<evidence type="ECO:0000259" key="4">
    <source>
        <dbReference type="PROSITE" id="PS51473"/>
    </source>
</evidence>
<reference evidence="5 6" key="1">
    <citation type="submission" date="2016-09" db="EMBL/GenBank/DDBJ databases">
        <title>The draft genome of Dichanthelium oligosanthes: A C3 panicoid grass species.</title>
        <authorList>
            <person name="Studer A.J."/>
            <person name="Schnable J.C."/>
            <person name="Brutnell T.P."/>
        </authorList>
    </citation>
    <scope>NUCLEOTIDE SEQUENCE [LARGE SCALE GENOMIC DNA]</scope>
    <source>
        <strain evidence="6">cv. Kellogg 1175</strain>
        <tissue evidence="5">Leaf</tissue>
    </source>
</reference>
<dbReference type="STRING" id="888268.A0A1E5US62"/>
<dbReference type="AlphaFoldDB" id="A0A1E5US62"/>
<feature type="signal peptide" evidence="3">
    <location>
        <begin position="1"/>
        <end position="20"/>
    </location>
</feature>
<dbReference type="PANTHER" id="PTHR32099">
    <property type="entry name" value="CYSTEINE-RICH REPEAT SECRETORY PROTEIN"/>
    <property type="match status" value="1"/>
</dbReference>
<dbReference type="Gene3D" id="3.30.430.20">
    <property type="entry name" value="Gnk2 domain, C-X8-C-X2-C motif"/>
    <property type="match status" value="1"/>
</dbReference>
<dbReference type="InterPro" id="IPR002902">
    <property type="entry name" value="GNK2"/>
</dbReference>
<dbReference type="OrthoDB" id="1908162at2759"/>
<protein>
    <recommendedName>
        <fullName evidence="4">Gnk2-homologous domain-containing protein</fullName>
    </recommendedName>
</protein>
<name>A0A1E5US62_9POAL</name>
<proteinExistence type="predicted"/>
<feature type="chain" id="PRO_5009187329" description="Gnk2-homologous domain-containing protein" evidence="3">
    <location>
        <begin position="21"/>
        <end position="222"/>
    </location>
</feature>
<keyword evidence="6" id="KW-1185">Reference proteome</keyword>
<feature type="domain" description="Gnk2-homologous" evidence="4">
    <location>
        <begin position="92"/>
        <end position="197"/>
    </location>
</feature>
<dbReference type="EMBL" id="LWDX02065832">
    <property type="protein sequence ID" value="OEL15697.1"/>
    <property type="molecule type" value="Genomic_DNA"/>
</dbReference>
<sequence>MLPSLVASLIILIIVPPTLLQRCGAADSNTTMDSLEYNRCSTTGNFSSSSPYQLNLGQLLAALPSTAINNSGSFNGTAGSAPDGYVPGRHTVAGPVRKTHAASVSETITFQQTRTDLFAALSGAAAISPLKLASSNRTFNSTHTMYGLAQCSRYLPENECSKCIKALVTVLPATALLSEGVSVTGFSCYIRIDPPSGDYCYPGFHFNNSSACGAHGGKTLYP</sequence>
<keyword evidence="1 3" id="KW-0732">Signal</keyword>
<evidence type="ECO:0000313" key="6">
    <source>
        <dbReference type="Proteomes" id="UP000095767"/>
    </source>
</evidence>
<comment type="caution">
    <text evidence="5">The sequence shown here is derived from an EMBL/GenBank/DDBJ whole genome shotgun (WGS) entry which is preliminary data.</text>
</comment>
<evidence type="ECO:0000256" key="2">
    <source>
        <dbReference type="ARBA" id="ARBA00022737"/>
    </source>
</evidence>
<keyword evidence="2" id="KW-0677">Repeat</keyword>
<dbReference type="InterPro" id="IPR038408">
    <property type="entry name" value="GNK2_sf"/>
</dbReference>
<evidence type="ECO:0000313" key="5">
    <source>
        <dbReference type="EMBL" id="OEL15697.1"/>
    </source>
</evidence>
<dbReference type="CDD" id="cd23509">
    <property type="entry name" value="Gnk2-like"/>
    <property type="match status" value="1"/>
</dbReference>
<gene>
    <name evidence="5" type="ORF">BAE44_0023284</name>
</gene>
<dbReference type="PROSITE" id="PS51473">
    <property type="entry name" value="GNK2"/>
    <property type="match status" value="1"/>
</dbReference>
<dbReference type="PANTHER" id="PTHR32099:SF42">
    <property type="entry name" value="CYSTEINE-RICH RECEPTOR-LIKE PROTEIN KINASE 9-RELATED"/>
    <property type="match status" value="1"/>
</dbReference>
<accession>A0A1E5US62</accession>
<organism evidence="5 6">
    <name type="scientific">Dichanthelium oligosanthes</name>
    <dbReference type="NCBI Taxonomy" id="888268"/>
    <lineage>
        <taxon>Eukaryota</taxon>
        <taxon>Viridiplantae</taxon>
        <taxon>Streptophyta</taxon>
        <taxon>Embryophyta</taxon>
        <taxon>Tracheophyta</taxon>
        <taxon>Spermatophyta</taxon>
        <taxon>Magnoliopsida</taxon>
        <taxon>Liliopsida</taxon>
        <taxon>Poales</taxon>
        <taxon>Poaceae</taxon>
        <taxon>PACMAD clade</taxon>
        <taxon>Panicoideae</taxon>
        <taxon>Panicodae</taxon>
        <taxon>Paniceae</taxon>
        <taxon>Dichantheliinae</taxon>
        <taxon>Dichanthelium</taxon>
    </lineage>
</organism>
<dbReference type="Pfam" id="PF01657">
    <property type="entry name" value="Stress-antifung"/>
    <property type="match status" value="1"/>
</dbReference>
<evidence type="ECO:0000256" key="1">
    <source>
        <dbReference type="ARBA" id="ARBA00022729"/>
    </source>
</evidence>
<dbReference type="Proteomes" id="UP000095767">
    <property type="component" value="Unassembled WGS sequence"/>
</dbReference>